<dbReference type="AlphaFoldDB" id="A0A4S8QCD8"/>
<protein>
    <submittedName>
        <fullName evidence="1">Uncharacterized protein</fullName>
    </submittedName>
</protein>
<reference evidence="2" key="1">
    <citation type="submission" date="2019-04" db="EMBL/GenBank/DDBJ databases">
        <title>Nocardioides xinjiangensis sp. nov.</title>
        <authorList>
            <person name="Liu S."/>
        </authorList>
    </citation>
    <scope>NUCLEOTIDE SEQUENCE [LARGE SCALE GENOMIC DNA]</scope>
    <source>
        <strain evidence="2">18</strain>
    </source>
</reference>
<evidence type="ECO:0000313" key="1">
    <source>
        <dbReference type="EMBL" id="THV41960.1"/>
    </source>
</evidence>
<sequence>MDNMTEIPAADTDLTRWQRFRNALADWIRVPEHPSYDEKTWLKILKAPSDRPGLKFKISLYMTVKYGDSKIPDDRVTALAETAVYRRCVALSEDLSLTDSEQLHFLLNSELPIEQHIPGQVARVSARCAAIEVNQAELSLVQDAERAQIERHRDQLEQDRIEQRMDFLSKALADPRTAVSWRLAEAPGEIDALRKRTDAFIELDERLEVYAKESVTAGDSRSCLRLLGEFLHRHRDGSVWATAKLLIDLFRNFGEPELEAEARKVLGANPR</sequence>
<evidence type="ECO:0000313" key="2">
    <source>
        <dbReference type="Proteomes" id="UP000308760"/>
    </source>
</evidence>
<dbReference type="RefSeq" id="WP_136534115.1">
    <property type="nucleotide sequence ID" value="NZ_STGY01000032.1"/>
</dbReference>
<accession>A0A4S8QCD8</accession>
<keyword evidence="2" id="KW-1185">Reference proteome</keyword>
<name>A0A4S8QCD8_9ACTN</name>
<gene>
    <name evidence="1" type="ORF">FAB82_08485</name>
</gene>
<organism evidence="1 2">
    <name type="scientific">Glycomyces buryatensis</name>
    <dbReference type="NCBI Taxonomy" id="2570927"/>
    <lineage>
        <taxon>Bacteria</taxon>
        <taxon>Bacillati</taxon>
        <taxon>Actinomycetota</taxon>
        <taxon>Actinomycetes</taxon>
        <taxon>Glycomycetales</taxon>
        <taxon>Glycomycetaceae</taxon>
        <taxon>Glycomyces</taxon>
    </lineage>
</organism>
<proteinExistence type="predicted"/>
<dbReference type="EMBL" id="STGY01000032">
    <property type="protein sequence ID" value="THV41960.1"/>
    <property type="molecule type" value="Genomic_DNA"/>
</dbReference>
<comment type="caution">
    <text evidence="1">The sequence shown here is derived from an EMBL/GenBank/DDBJ whole genome shotgun (WGS) entry which is preliminary data.</text>
</comment>
<dbReference type="Proteomes" id="UP000308760">
    <property type="component" value="Unassembled WGS sequence"/>
</dbReference>
<reference evidence="1 2" key="2">
    <citation type="submission" date="2019-05" db="EMBL/GenBank/DDBJ databases">
        <title>Glycomyces buryatensis sp. nov.</title>
        <authorList>
            <person name="Nikitina E."/>
        </authorList>
    </citation>
    <scope>NUCLEOTIDE SEQUENCE [LARGE SCALE GENOMIC DNA]</scope>
    <source>
        <strain evidence="1 2">18</strain>
    </source>
</reference>